<dbReference type="GO" id="GO:0005085">
    <property type="term" value="F:guanyl-nucleotide exchange factor activity"/>
    <property type="evidence" value="ECO:0007669"/>
    <property type="project" value="UniProtKB-KW"/>
</dbReference>
<dbReference type="GO" id="GO:0007265">
    <property type="term" value="P:Ras protein signal transduction"/>
    <property type="evidence" value="ECO:0007669"/>
    <property type="project" value="TreeGrafter"/>
</dbReference>
<feature type="region of interest" description="Disordered" evidence="3">
    <location>
        <begin position="106"/>
        <end position="125"/>
    </location>
</feature>
<dbReference type="InterPro" id="IPR023578">
    <property type="entry name" value="Ras_GEF_dom_sf"/>
</dbReference>
<dbReference type="OrthoDB" id="10254377at2759"/>
<dbReference type="EMBL" id="ASPP01019624">
    <property type="protein sequence ID" value="ETO14953.1"/>
    <property type="molecule type" value="Genomic_DNA"/>
</dbReference>
<keyword evidence="6" id="KW-1185">Reference proteome</keyword>
<dbReference type="AlphaFoldDB" id="X6MLS4"/>
<dbReference type="Gene3D" id="1.10.840.10">
    <property type="entry name" value="Ras guanine-nucleotide exchange factors catalytic domain"/>
    <property type="match status" value="1"/>
</dbReference>
<dbReference type="Proteomes" id="UP000023152">
    <property type="component" value="Unassembled WGS sequence"/>
</dbReference>
<dbReference type="InterPro" id="IPR036964">
    <property type="entry name" value="RASGEF_cat_dom_sf"/>
</dbReference>
<dbReference type="InterPro" id="IPR008937">
    <property type="entry name" value="Ras-like_GEF"/>
</dbReference>
<proteinExistence type="predicted"/>
<name>X6MLS4_RETFI</name>
<accession>X6MLS4</accession>
<dbReference type="SUPFAM" id="SSF48366">
    <property type="entry name" value="Ras GEF"/>
    <property type="match status" value="1"/>
</dbReference>
<gene>
    <name evidence="5" type="ORF">RFI_22415</name>
</gene>
<dbReference type="PROSITE" id="PS50009">
    <property type="entry name" value="RASGEF_CAT"/>
    <property type="match status" value="1"/>
</dbReference>
<dbReference type="PANTHER" id="PTHR23113">
    <property type="entry name" value="GUANINE NUCLEOTIDE EXCHANGE FACTOR"/>
    <property type="match status" value="1"/>
</dbReference>
<dbReference type="SMART" id="SM00147">
    <property type="entry name" value="RasGEF"/>
    <property type="match status" value="1"/>
</dbReference>
<keyword evidence="1 2" id="KW-0344">Guanine-nucleotide releasing factor</keyword>
<evidence type="ECO:0000256" key="1">
    <source>
        <dbReference type="ARBA" id="ARBA00022658"/>
    </source>
</evidence>
<evidence type="ECO:0000259" key="4">
    <source>
        <dbReference type="PROSITE" id="PS50009"/>
    </source>
</evidence>
<evidence type="ECO:0000256" key="3">
    <source>
        <dbReference type="SAM" id="MobiDB-lite"/>
    </source>
</evidence>
<sequence>MRVLHQRFCECVSNDSHATWRNQLAVAQLVCLWTTQYWKEDFEHARLVCEELDHLKKNVRACIKDTLKCQQIEKLLSLPVTKTSESSLSSSLLSLSFEHPSFANKQSQLQQQQQQHDDDGDDDITSEDDIRGRWPYLAQVTCSKHTDTLDITRYKPHVLAEQLTLMDHFVFVGIQPRELISQGWTNFHKWKRSPQVLQMIGQFNSISHWCQFTILTASTNNARKKLLKHFIAIAMRLNELHNYSSLCSVHAAITSTPIQRCKEAWQSLRKNKKYMTLLENISSIFSWKTSILKKLHMDAKGTVVPHLGTILHTLATFKEGNNYLEDGSVNKWKMIHLAEFIEKLTRWQKVF</sequence>
<dbReference type="GO" id="GO:0005886">
    <property type="term" value="C:plasma membrane"/>
    <property type="evidence" value="ECO:0007669"/>
    <property type="project" value="TreeGrafter"/>
</dbReference>
<feature type="domain" description="Ras-GEF" evidence="4">
    <location>
        <begin position="155"/>
        <end position="351"/>
    </location>
</feature>
<organism evidence="5 6">
    <name type="scientific">Reticulomyxa filosa</name>
    <dbReference type="NCBI Taxonomy" id="46433"/>
    <lineage>
        <taxon>Eukaryota</taxon>
        <taxon>Sar</taxon>
        <taxon>Rhizaria</taxon>
        <taxon>Retaria</taxon>
        <taxon>Foraminifera</taxon>
        <taxon>Monothalamids</taxon>
        <taxon>Reticulomyxidae</taxon>
        <taxon>Reticulomyxa</taxon>
    </lineage>
</organism>
<dbReference type="Pfam" id="PF00617">
    <property type="entry name" value="RasGEF"/>
    <property type="match status" value="1"/>
</dbReference>
<protein>
    <recommendedName>
        <fullName evidence="4">Ras-GEF domain-containing protein</fullName>
    </recommendedName>
</protein>
<evidence type="ECO:0000256" key="2">
    <source>
        <dbReference type="PROSITE-ProRule" id="PRU00168"/>
    </source>
</evidence>
<dbReference type="PANTHER" id="PTHR23113:SF368">
    <property type="entry name" value="CELL DIVISION CONTROL PROTEIN 25"/>
    <property type="match status" value="1"/>
</dbReference>
<evidence type="ECO:0000313" key="5">
    <source>
        <dbReference type="EMBL" id="ETO14953.1"/>
    </source>
</evidence>
<comment type="caution">
    <text evidence="5">The sequence shown here is derived from an EMBL/GenBank/DDBJ whole genome shotgun (WGS) entry which is preliminary data.</text>
</comment>
<reference evidence="5 6" key="1">
    <citation type="journal article" date="2013" name="Curr. Biol.">
        <title>The Genome of the Foraminiferan Reticulomyxa filosa.</title>
        <authorList>
            <person name="Glockner G."/>
            <person name="Hulsmann N."/>
            <person name="Schleicher M."/>
            <person name="Noegel A.A."/>
            <person name="Eichinger L."/>
            <person name="Gallinger C."/>
            <person name="Pawlowski J."/>
            <person name="Sierra R."/>
            <person name="Euteneuer U."/>
            <person name="Pillet L."/>
            <person name="Moustafa A."/>
            <person name="Platzer M."/>
            <person name="Groth M."/>
            <person name="Szafranski K."/>
            <person name="Schliwa M."/>
        </authorList>
    </citation>
    <scope>NUCLEOTIDE SEQUENCE [LARGE SCALE GENOMIC DNA]</scope>
</reference>
<dbReference type="InterPro" id="IPR001895">
    <property type="entry name" value="RASGEF_cat_dom"/>
</dbReference>
<evidence type="ECO:0000313" key="6">
    <source>
        <dbReference type="Proteomes" id="UP000023152"/>
    </source>
</evidence>